<dbReference type="RefSeq" id="WP_255330990.1">
    <property type="nucleotide sequence ID" value="NZ_JAKZEU010000007.1"/>
</dbReference>
<protein>
    <submittedName>
        <fullName evidence="2">Uncharacterized protein</fullName>
    </submittedName>
</protein>
<keyword evidence="3" id="KW-1185">Reference proteome</keyword>
<evidence type="ECO:0000313" key="3">
    <source>
        <dbReference type="Proteomes" id="UP001203945"/>
    </source>
</evidence>
<feature type="chain" id="PRO_5045681012" evidence="1">
    <location>
        <begin position="27"/>
        <end position="354"/>
    </location>
</feature>
<proteinExistence type="predicted"/>
<dbReference type="Proteomes" id="UP001203945">
    <property type="component" value="Unassembled WGS sequence"/>
</dbReference>
<sequence>MTLKFNGSLSAAALVAMFVFPSTLPAQTVSVQSNDQRGHGFLFRHLGTCHVVMPKHVANGQRRVRVFSSAPIENSGSVVDAPFWSGLDMAVGTIRGPLEERCTVSLDDLLPGREANEGAVLELLRIRESGEIERLPMVVTKGNYLTFDAETRSSDVNIFKGTSGAFVFDGDQALGMAVEALSETSARFIRTEEIHMNLRRRLGRRVEPVPTGATESGTIEASPDDLDFKVMWTTLPPLYPDQGEENIGGDGSYVFNLSKPNTIALRLDEASVGPVSRILIQTSPDSEFSLPGDITVELSPTDNGTRRLPPRSATMGADGLLDVRLSPTLARWVYITVQSGQDSGSIAIDRVIVR</sequence>
<reference evidence="2 3" key="1">
    <citation type="submission" date="2022-03" db="EMBL/GenBank/DDBJ databases">
        <authorList>
            <person name="He Y."/>
        </authorList>
    </citation>
    <scope>NUCLEOTIDE SEQUENCE [LARGE SCALE GENOMIC DNA]</scope>
    <source>
        <strain evidence="2 3">TK19116</strain>
    </source>
</reference>
<dbReference type="EMBL" id="JAKZEU010000007">
    <property type="protein sequence ID" value="MCQ0971983.1"/>
    <property type="molecule type" value="Genomic_DNA"/>
</dbReference>
<organism evidence="2 3">
    <name type="scientific">Paracoccus albicereus</name>
    <dbReference type="NCBI Taxonomy" id="2922394"/>
    <lineage>
        <taxon>Bacteria</taxon>
        <taxon>Pseudomonadati</taxon>
        <taxon>Pseudomonadota</taxon>
        <taxon>Alphaproteobacteria</taxon>
        <taxon>Rhodobacterales</taxon>
        <taxon>Paracoccaceae</taxon>
        <taxon>Paracoccus</taxon>
    </lineage>
</organism>
<evidence type="ECO:0000256" key="1">
    <source>
        <dbReference type="SAM" id="SignalP"/>
    </source>
</evidence>
<evidence type="ECO:0000313" key="2">
    <source>
        <dbReference type="EMBL" id="MCQ0971983.1"/>
    </source>
</evidence>
<accession>A0ABT1MUG8</accession>
<name>A0ABT1MUG8_9RHOB</name>
<gene>
    <name evidence="2" type="ORF">MLD63_16290</name>
</gene>
<keyword evidence="1" id="KW-0732">Signal</keyword>
<feature type="signal peptide" evidence="1">
    <location>
        <begin position="1"/>
        <end position="26"/>
    </location>
</feature>
<comment type="caution">
    <text evidence="2">The sequence shown here is derived from an EMBL/GenBank/DDBJ whole genome shotgun (WGS) entry which is preliminary data.</text>
</comment>